<keyword evidence="2" id="KW-1185">Reference proteome</keyword>
<sequence>MKTNKLNKDMWKNCEKTSSKIFNNIKHENIWNAWKDVNNWNKWDNNINISEIKDNFQKDAEITLTYNSQKTEKFILSEVDDRKSFTIKKSLIGAEVFKTYSIEEVQDGLKITMILSIKGILGCIWEKFIGENVFSSMQEEVERVVKFCSE</sequence>
<organism evidence="1 2">
    <name type="scientific">Lyticum sinuosum</name>
    <dbReference type="NCBI Taxonomy" id="1332059"/>
    <lineage>
        <taxon>Bacteria</taxon>
        <taxon>Pseudomonadati</taxon>
        <taxon>Pseudomonadota</taxon>
        <taxon>Alphaproteobacteria</taxon>
        <taxon>Rickettsiales</taxon>
        <taxon>Lyticum</taxon>
    </lineage>
</organism>
<dbReference type="Gene3D" id="3.30.530.20">
    <property type="match status" value="1"/>
</dbReference>
<dbReference type="SUPFAM" id="SSF55961">
    <property type="entry name" value="Bet v1-like"/>
    <property type="match status" value="1"/>
</dbReference>
<dbReference type="EMBL" id="JARGYU010000002">
    <property type="protein sequence ID" value="MDZ5761481.1"/>
    <property type="molecule type" value="Genomic_DNA"/>
</dbReference>
<protein>
    <submittedName>
        <fullName evidence="1">Polyketide cyclase-like domain protein</fullName>
    </submittedName>
</protein>
<gene>
    <name evidence="1" type="ORF">Lyticum_00662</name>
</gene>
<dbReference type="Proteomes" id="UP001289135">
    <property type="component" value="Unassembled WGS sequence"/>
</dbReference>
<accession>A0AAE4VK79</accession>
<dbReference type="InterPro" id="IPR023393">
    <property type="entry name" value="START-like_dom_sf"/>
</dbReference>
<proteinExistence type="predicted"/>
<evidence type="ECO:0000313" key="1">
    <source>
        <dbReference type="EMBL" id="MDZ5761481.1"/>
    </source>
</evidence>
<reference evidence="1" key="1">
    <citation type="submission" date="2023-02" db="EMBL/GenBank/DDBJ databases">
        <title>Host association and intracellularity evolved multiple times independently in the Rickettsiales.</title>
        <authorList>
            <person name="Castelli M."/>
            <person name="Nardi T."/>
            <person name="Gammuto L."/>
            <person name="Bellinzona G."/>
            <person name="Sabaneyeva E."/>
            <person name="Potekhin A."/>
            <person name="Serra V."/>
            <person name="Petroni G."/>
            <person name="Sassera D."/>
        </authorList>
    </citation>
    <scope>NUCLEOTIDE SEQUENCE</scope>
    <source>
        <strain evidence="1">USBL-36I1</strain>
    </source>
</reference>
<name>A0AAE4VK79_9RICK</name>
<evidence type="ECO:0000313" key="2">
    <source>
        <dbReference type="Proteomes" id="UP001289135"/>
    </source>
</evidence>
<comment type="caution">
    <text evidence="1">The sequence shown here is derived from an EMBL/GenBank/DDBJ whole genome shotgun (WGS) entry which is preliminary data.</text>
</comment>
<dbReference type="AlphaFoldDB" id="A0AAE4VK79"/>